<dbReference type="Gene3D" id="1.20.1420.20">
    <property type="entry name" value="M75 peptidase, HXXE motif"/>
    <property type="match status" value="1"/>
</dbReference>
<evidence type="ECO:0000313" key="5">
    <source>
        <dbReference type="Proteomes" id="UP000215405"/>
    </source>
</evidence>
<reference evidence="5" key="1">
    <citation type="journal article" date="2017" name="Int. J. Syst. Evol. Microbiol.">
        <title>Notoacmeibacter marinus gen. nov., sp. nov., isolated from the gut of a limpet and proposal of Notoacmeibacteraceae fam. nov. in the order Rhizobiales of the class Alphaproteobacteria.</title>
        <authorList>
            <person name="Huang Z."/>
            <person name="Guo F."/>
            <person name="Lai Q."/>
        </authorList>
    </citation>
    <scope>NUCLEOTIDE SEQUENCE [LARGE SCALE GENOMIC DNA]</scope>
    <source>
        <strain evidence="5">XMTR2A4</strain>
    </source>
</reference>
<dbReference type="EMBL" id="NBYO01000001">
    <property type="protein sequence ID" value="OXT01597.1"/>
    <property type="molecule type" value="Genomic_DNA"/>
</dbReference>
<dbReference type="CDD" id="cd14659">
    <property type="entry name" value="Imelysin-like_IPPA"/>
    <property type="match status" value="1"/>
</dbReference>
<comment type="subcellular location">
    <subcellularLocation>
        <location evidence="1">Cell envelope</location>
    </subcellularLocation>
</comment>
<evidence type="ECO:0000256" key="2">
    <source>
        <dbReference type="ARBA" id="ARBA00022729"/>
    </source>
</evidence>
<comment type="caution">
    <text evidence="4">The sequence shown here is derived from an EMBL/GenBank/DDBJ whole genome shotgun (WGS) entry which is preliminary data.</text>
</comment>
<dbReference type="InterPro" id="IPR034984">
    <property type="entry name" value="Imelysin-like_IPPA"/>
</dbReference>
<name>A0A231V0G9_9HYPH</name>
<evidence type="ECO:0000256" key="1">
    <source>
        <dbReference type="ARBA" id="ARBA00004196"/>
    </source>
</evidence>
<evidence type="ECO:0000313" key="4">
    <source>
        <dbReference type="EMBL" id="OXT01597.1"/>
    </source>
</evidence>
<dbReference type="Pfam" id="PF09375">
    <property type="entry name" value="Peptidase_M75"/>
    <property type="match status" value="1"/>
</dbReference>
<gene>
    <name evidence="4" type="ORF">B7H23_01070</name>
</gene>
<proteinExistence type="predicted"/>
<dbReference type="InterPro" id="IPR038352">
    <property type="entry name" value="Imelysin_sf"/>
</dbReference>
<dbReference type="Proteomes" id="UP000215405">
    <property type="component" value="Unassembled WGS sequence"/>
</dbReference>
<sequence length="367" mass="39033">MRGIAAAFAVIGALSALPLGPEPAFSAERDEALARAVLADAVEKFIRPGYRQLQERSGALNDAVGALCDVPSDDALGSARQAFGETVAAWSRLESIRFGPILRQNAAERLYFFPDRRGIGLRQVQGVLATKDETAADAQSLAGKSVALQGLGTLEYLLFGTGARDLAAEGAGGFRCDFAEAVTERIEATATLIADEWAAPDGIAKRFTGPDPTYADFQTVDDSLRALLGAFTNGFELIADTRIAPFFGTGAAAARPKAAAWWRSGLTDRALAQNLDGLRVLFDAAGMARLLPAEDSNLASETRFEFASAQRALSGIDEPLPELVQTEEKRQPVTYLLIVTQSLRDLFAERFANAIGLVAGFSSLDGD</sequence>
<keyword evidence="5" id="KW-1185">Reference proteome</keyword>
<protein>
    <recommendedName>
        <fullName evidence="3">Imelysin-like domain-containing protein</fullName>
    </recommendedName>
</protein>
<feature type="domain" description="Imelysin-like" evidence="3">
    <location>
        <begin position="46"/>
        <end position="337"/>
    </location>
</feature>
<accession>A0A231V0G9</accession>
<dbReference type="AlphaFoldDB" id="A0A231V0G9"/>
<keyword evidence="2" id="KW-0732">Signal</keyword>
<dbReference type="GO" id="GO:0030313">
    <property type="term" value="C:cell envelope"/>
    <property type="evidence" value="ECO:0007669"/>
    <property type="project" value="UniProtKB-SubCell"/>
</dbReference>
<organism evidence="4 5">
    <name type="scientific">Notoacmeibacter marinus</name>
    <dbReference type="NCBI Taxonomy" id="1876515"/>
    <lineage>
        <taxon>Bacteria</taxon>
        <taxon>Pseudomonadati</taxon>
        <taxon>Pseudomonadota</taxon>
        <taxon>Alphaproteobacteria</taxon>
        <taxon>Hyphomicrobiales</taxon>
        <taxon>Notoacmeibacteraceae</taxon>
        <taxon>Notoacmeibacter</taxon>
    </lineage>
</organism>
<dbReference type="RefSeq" id="WP_094075564.1">
    <property type="nucleotide sequence ID" value="NZ_NBYO01000001.1"/>
</dbReference>
<dbReference type="InterPro" id="IPR018976">
    <property type="entry name" value="Imelysin-like"/>
</dbReference>
<evidence type="ECO:0000259" key="3">
    <source>
        <dbReference type="Pfam" id="PF09375"/>
    </source>
</evidence>